<dbReference type="EMBL" id="CAJVQB010112081">
    <property type="protein sequence ID" value="CAG8852451.1"/>
    <property type="molecule type" value="Genomic_DNA"/>
</dbReference>
<comment type="caution">
    <text evidence="2">The sequence shown here is derived from an EMBL/GenBank/DDBJ whole genome shotgun (WGS) entry which is preliminary data.</text>
</comment>
<keyword evidence="3" id="KW-1185">Reference proteome</keyword>
<dbReference type="InterPro" id="IPR051709">
    <property type="entry name" value="Ub-ligase/GTPase-reg"/>
</dbReference>
<proteinExistence type="predicted"/>
<dbReference type="SUPFAM" id="SSF50985">
    <property type="entry name" value="RCC1/BLIP-II"/>
    <property type="match status" value="1"/>
</dbReference>
<organism evidence="2 3">
    <name type="scientific">Gigaspora margarita</name>
    <dbReference type="NCBI Taxonomy" id="4874"/>
    <lineage>
        <taxon>Eukaryota</taxon>
        <taxon>Fungi</taxon>
        <taxon>Fungi incertae sedis</taxon>
        <taxon>Mucoromycota</taxon>
        <taxon>Glomeromycotina</taxon>
        <taxon>Glomeromycetes</taxon>
        <taxon>Diversisporales</taxon>
        <taxon>Gigasporaceae</taxon>
        <taxon>Gigaspora</taxon>
    </lineage>
</organism>
<feature type="non-terminal residue" evidence="2">
    <location>
        <position position="146"/>
    </location>
</feature>
<dbReference type="Gene3D" id="2.130.10.30">
    <property type="entry name" value="Regulator of chromosome condensation 1/beta-lactamase-inhibitor protein II"/>
    <property type="match status" value="1"/>
</dbReference>
<dbReference type="Proteomes" id="UP000789901">
    <property type="component" value="Unassembled WGS sequence"/>
</dbReference>
<protein>
    <submittedName>
        <fullName evidence="2">43420_t:CDS:1</fullName>
    </submittedName>
</protein>
<accession>A0ABN7XB30</accession>
<evidence type="ECO:0000313" key="3">
    <source>
        <dbReference type="Proteomes" id="UP000789901"/>
    </source>
</evidence>
<dbReference type="PANTHER" id="PTHR45622:SF58">
    <property type="entry name" value="REGULATOR OF CHROMOSOME CONDENSATION DOMAIN-CONTAINING PROTEIN"/>
    <property type="match status" value="1"/>
</dbReference>
<dbReference type="PROSITE" id="PS00626">
    <property type="entry name" value="RCC1_2"/>
    <property type="match status" value="1"/>
</dbReference>
<feature type="non-terminal residue" evidence="2">
    <location>
        <position position="1"/>
    </location>
</feature>
<name>A0ABN7XB30_GIGMA</name>
<dbReference type="Pfam" id="PF13540">
    <property type="entry name" value="RCC1_2"/>
    <property type="match status" value="2"/>
</dbReference>
<evidence type="ECO:0000256" key="1">
    <source>
        <dbReference type="ARBA" id="ARBA00022737"/>
    </source>
</evidence>
<dbReference type="InterPro" id="IPR009091">
    <property type="entry name" value="RCC1/BLIP-II"/>
</dbReference>
<reference evidence="2 3" key="1">
    <citation type="submission" date="2021-06" db="EMBL/GenBank/DDBJ databases">
        <authorList>
            <person name="Kallberg Y."/>
            <person name="Tangrot J."/>
            <person name="Rosling A."/>
        </authorList>
    </citation>
    <scope>NUCLEOTIDE SEQUENCE [LARGE SCALE GENOMIC DNA]</scope>
    <source>
        <strain evidence="2 3">120-4 pot B 10/14</strain>
    </source>
</reference>
<dbReference type="InterPro" id="IPR000408">
    <property type="entry name" value="Reg_chr_condens"/>
</dbReference>
<gene>
    <name evidence="2" type="ORF">GMARGA_LOCUS41272</name>
</gene>
<dbReference type="PANTHER" id="PTHR45622">
    <property type="entry name" value="UBIQUITIN-PROTEIN LIGASE E3A-RELATED"/>
    <property type="match status" value="1"/>
</dbReference>
<sequence>QSMFVNYGPTSHLKIADITLGRRISIRKPNGLMLTPMKISSRIKKIFAGGNHSFAIDENGMIYAWGQNVDMNQISAGLHHTLVLLENSEVYSFGSTKYGQLGIGILEGNRKSPGFGETYALGNQRENDELLPFKIKCEEFGEIIEV</sequence>
<evidence type="ECO:0000313" key="2">
    <source>
        <dbReference type="EMBL" id="CAG8852451.1"/>
    </source>
</evidence>
<keyword evidence="1" id="KW-0677">Repeat</keyword>